<dbReference type="EnsemblBacteria" id="ABC20055">
    <property type="protein sequence ID" value="ABC20055"/>
    <property type="gene ID" value="Moth_1754"/>
</dbReference>
<dbReference type="Pfam" id="PF02080">
    <property type="entry name" value="TrkA_C"/>
    <property type="match status" value="1"/>
</dbReference>
<feature type="domain" description="RCK C-terminal" evidence="2">
    <location>
        <begin position="142"/>
        <end position="226"/>
    </location>
</feature>
<dbReference type="InterPro" id="IPR036291">
    <property type="entry name" value="NAD(P)-bd_dom_sf"/>
</dbReference>
<dbReference type="PROSITE" id="PS51201">
    <property type="entry name" value="RCK_N"/>
    <property type="match status" value="1"/>
</dbReference>
<evidence type="ECO:0000259" key="2">
    <source>
        <dbReference type="PROSITE" id="PS51202"/>
    </source>
</evidence>
<feature type="domain" description="RCK N-terminal" evidence="1">
    <location>
        <begin position="9"/>
        <end position="125"/>
    </location>
</feature>
<dbReference type="AlphaFoldDB" id="Q2RHN4"/>
<gene>
    <name evidence="3" type="ordered locus">Moth_1754</name>
</gene>
<dbReference type="InterPro" id="IPR050721">
    <property type="entry name" value="Trk_Ktr_HKT_K-transport"/>
</dbReference>
<accession>Q2RHN4</accession>
<sequence length="227" mass="24119">MLAKGGKALKQFAVIGLGRFGTSVARTLSRMGHQVIAIDSDEAKVEALMDEVTTAVQADARDEEALKAAGIRNVDVAIVAIGENVEANILVTLIVKELGIKCVVAKAINDQHGKVLAKIGADRIVYPERDMGVRVAHTLASGNVLEHIDLSPEYSIVEIVAPARVAGKTLGQLNLRAQHGVSVMAIKRNDKILAAPGADDVVEEGDILVLVGRNKALERLQESQGRL</sequence>
<dbReference type="PANTHER" id="PTHR43833:SF7">
    <property type="entry name" value="KTR SYSTEM POTASSIUM UPTAKE PROTEIN C"/>
    <property type="match status" value="1"/>
</dbReference>
<dbReference type="PATRIC" id="fig|264732.11.peg.1904"/>
<organism evidence="3">
    <name type="scientific">Moorella thermoacetica (strain ATCC 39073 / JCM 9320)</name>
    <dbReference type="NCBI Taxonomy" id="264732"/>
    <lineage>
        <taxon>Bacteria</taxon>
        <taxon>Bacillati</taxon>
        <taxon>Bacillota</taxon>
        <taxon>Clostridia</taxon>
        <taxon>Neomoorellales</taxon>
        <taxon>Neomoorellaceae</taxon>
        <taxon>Neomoorella</taxon>
    </lineage>
</organism>
<dbReference type="SUPFAM" id="SSF116726">
    <property type="entry name" value="TrkA C-terminal domain-like"/>
    <property type="match status" value="1"/>
</dbReference>
<dbReference type="KEGG" id="mta:Moth_1754"/>
<dbReference type="Gene3D" id="3.30.70.1450">
    <property type="entry name" value="Regulator of K+ conductance, C-terminal domain"/>
    <property type="match status" value="1"/>
</dbReference>
<dbReference type="GO" id="GO:0008324">
    <property type="term" value="F:monoatomic cation transmembrane transporter activity"/>
    <property type="evidence" value="ECO:0007669"/>
    <property type="project" value="InterPro"/>
</dbReference>
<dbReference type="InterPro" id="IPR006037">
    <property type="entry name" value="RCK_C"/>
</dbReference>
<dbReference type="eggNOG" id="COG0569">
    <property type="taxonomic scope" value="Bacteria"/>
</dbReference>
<dbReference type="OrthoDB" id="9776294at2"/>
<evidence type="ECO:0000259" key="1">
    <source>
        <dbReference type="PROSITE" id="PS51201"/>
    </source>
</evidence>
<dbReference type="InterPro" id="IPR036721">
    <property type="entry name" value="RCK_C_sf"/>
</dbReference>
<dbReference type="EMBL" id="CP000232">
    <property type="protein sequence ID" value="ABC20055.1"/>
    <property type="molecule type" value="Genomic_DNA"/>
</dbReference>
<dbReference type="HOGENOM" id="CLU_046525_3_2_9"/>
<dbReference type="SUPFAM" id="SSF51735">
    <property type="entry name" value="NAD(P)-binding Rossmann-fold domains"/>
    <property type="match status" value="1"/>
</dbReference>
<dbReference type="PANTHER" id="PTHR43833">
    <property type="entry name" value="POTASSIUM CHANNEL PROTEIN 2-RELATED-RELATED"/>
    <property type="match status" value="1"/>
</dbReference>
<proteinExistence type="predicted"/>
<dbReference type="STRING" id="264732.Moth_1754"/>
<dbReference type="PROSITE" id="PS51202">
    <property type="entry name" value="RCK_C"/>
    <property type="match status" value="1"/>
</dbReference>
<dbReference type="Gene3D" id="3.40.50.720">
    <property type="entry name" value="NAD(P)-binding Rossmann-like Domain"/>
    <property type="match status" value="1"/>
</dbReference>
<name>Q2RHN4_MOOTA</name>
<reference evidence="3" key="1">
    <citation type="submission" date="2005-12" db="EMBL/GenBank/DDBJ databases">
        <title>Complete sequence of Moorella thermoacetica ATCC 39073.</title>
        <authorList>
            <consortium name="US DOE Joint Genome Institute"/>
            <person name="Copeland A."/>
            <person name="Lucas S."/>
            <person name="Lapidus A."/>
            <person name="Barry K."/>
            <person name="Detter J.C."/>
            <person name="Glavina T."/>
            <person name="Hammon N."/>
            <person name="Israni S."/>
            <person name="Pitluck S."/>
            <person name="Chertkov O."/>
            <person name="Saunders E.H."/>
            <person name="Brettin T."/>
            <person name="Bruce D."/>
            <person name="Han C."/>
            <person name="Tapia R."/>
            <person name="Gilna P."/>
            <person name="Schmutz J."/>
            <person name="Larimer F."/>
            <person name="Land M."/>
            <person name="Kyrpides N."/>
            <person name="Anderson I."/>
            <person name="Richardson P."/>
            <person name="Ragsdale S."/>
        </authorList>
    </citation>
    <scope>NUCLEOTIDE SEQUENCE</scope>
    <source>
        <strain evidence="3">ATCC 39073</strain>
    </source>
</reference>
<dbReference type="GO" id="GO:0006813">
    <property type="term" value="P:potassium ion transport"/>
    <property type="evidence" value="ECO:0007669"/>
    <property type="project" value="InterPro"/>
</dbReference>
<dbReference type="Pfam" id="PF02254">
    <property type="entry name" value="TrkA_N"/>
    <property type="match status" value="1"/>
</dbReference>
<dbReference type="InterPro" id="IPR003148">
    <property type="entry name" value="RCK_N"/>
</dbReference>
<protein>
    <submittedName>
        <fullName evidence="3">TrkA</fullName>
    </submittedName>
</protein>
<evidence type="ECO:0000313" key="3">
    <source>
        <dbReference type="EMBL" id="ABC20055.1"/>
    </source>
</evidence>